<keyword evidence="2" id="KW-1185">Reference proteome</keyword>
<dbReference type="Proteomes" id="UP000828941">
    <property type="component" value="Chromosome 7"/>
</dbReference>
<dbReference type="EMBL" id="CM039432">
    <property type="protein sequence ID" value="KAI4333321.1"/>
    <property type="molecule type" value="Genomic_DNA"/>
</dbReference>
<name>A0ACB9NAT4_BAUVA</name>
<evidence type="ECO:0000313" key="2">
    <source>
        <dbReference type="Proteomes" id="UP000828941"/>
    </source>
</evidence>
<reference evidence="1 2" key="1">
    <citation type="journal article" date="2022" name="DNA Res.">
        <title>Chromosomal-level genome assembly of the orchid tree Bauhinia variegata (Leguminosae; Cercidoideae) supports the allotetraploid origin hypothesis of Bauhinia.</title>
        <authorList>
            <person name="Zhong Y."/>
            <person name="Chen Y."/>
            <person name="Zheng D."/>
            <person name="Pang J."/>
            <person name="Liu Y."/>
            <person name="Luo S."/>
            <person name="Meng S."/>
            <person name="Qian L."/>
            <person name="Wei D."/>
            <person name="Dai S."/>
            <person name="Zhou R."/>
        </authorList>
    </citation>
    <scope>NUCLEOTIDE SEQUENCE [LARGE SCALE GENOMIC DNA]</scope>
    <source>
        <strain evidence="1">BV-YZ2020</strain>
    </source>
</reference>
<sequence>MIMKPTEFLLGRAIPSHDVASMIIRCPQLLVELPGATKQGIRCLLDWMLNCSEQRLEERLQGNDIESDEEEESDDEVLCRRIVSL</sequence>
<accession>A0ACB9NAT4</accession>
<comment type="caution">
    <text evidence="1">The sequence shown here is derived from an EMBL/GenBank/DDBJ whole genome shotgun (WGS) entry which is preliminary data.</text>
</comment>
<proteinExistence type="predicted"/>
<protein>
    <submittedName>
        <fullName evidence="1">Uncharacterized protein</fullName>
    </submittedName>
</protein>
<organism evidence="1 2">
    <name type="scientific">Bauhinia variegata</name>
    <name type="common">Purple orchid tree</name>
    <name type="synonym">Phanera variegata</name>
    <dbReference type="NCBI Taxonomy" id="167791"/>
    <lineage>
        <taxon>Eukaryota</taxon>
        <taxon>Viridiplantae</taxon>
        <taxon>Streptophyta</taxon>
        <taxon>Embryophyta</taxon>
        <taxon>Tracheophyta</taxon>
        <taxon>Spermatophyta</taxon>
        <taxon>Magnoliopsida</taxon>
        <taxon>eudicotyledons</taxon>
        <taxon>Gunneridae</taxon>
        <taxon>Pentapetalae</taxon>
        <taxon>rosids</taxon>
        <taxon>fabids</taxon>
        <taxon>Fabales</taxon>
        <taxon>Fabaceae</taxon>
        <taxon>Cercidoideae</taxon>
        <taxon>Cercideae</taxon>
        <taxon>Bauhiniinae</taxon>
        <taxon>Bauhinia</taxon>
    </lineage>
</organism>
<gene>
    <name evidence="1" type="ORF">L6164_018149</name>
</gene>
<evidence type="ECO:0000313" key="1">
    <source>
        <dbReference type="EMBL" id="KAI4333321.1"/>
    </source>
</evidence>